<proteinExistence type="predicted"/>
<organism evidence="1 2">
    <name type="scientific">Plakobranchus ocellatus</name>
    <dbReference type="NCBI Taxonomy" id="259542"/>
    <lineage>
        <taxon>Eukaryota</taxon>
        <taxon>Metazoa</taxon>
        <taxon>Spiralia</taxon>
        <taxon>Lophotrochozoa</taxon>
        <taxon>Mollusca</taxon>
        <taxon>Gastropoda</taxon>
        <taxon>Heterobranchia</taxon>
        <taxon>Euthyneura</taxon>
        <taxon>Panpulmonata</taxon>
        <taxon>Sacoglossa</taxon>
        <taxon>Placobranchoidea</taxon>
        <taxon>Plakobranchidae</taxon>
        <taxon>Plakobranchus</taxon>
    </lineage>
</organism>
<evidence type="ECO:0000313" key="1">
    <source>
        <dbReference type="EMBL" id="GFN75292.1"/>
    </source>
</evidence>
<dbReference type="EMBL" id="BLXT01000264">
    <property type="protein sequence ID" value="GFN75292.1"/>
    <property type="molecule type" value="Genomic_DNA"/>
</dbReference>
<dbReference type="PANTHER" id="PTHR21084:SF1">
    <property type="entry name" value="DENSE INCISORS"/>
    <property type="match status" value="1"/>
</dbReference>
<protein>
    <submittedName>
        <fullName evidence="1">Chromosome 3 open reading frame 38</fullName>
    </submittedName>
</protein>
<dbReference type="Pfam" id="PF15008">
    <property type="entry name" value="DUF4518"/>
    <property type="match status" value="1"/>
</dbReference>
<name>A0AAV3XZ92_9GAST</name>
<sequence>MLSKQEKENCGQILDLLPDEDIFALVRTSTEGVVSVCNRKEALKAILNFTDSLDEFFKRQKITKSILLKYIWNQEWGAPRDKNWQALRDHIIEQWGKLEGRGTKAKSTESREKDAVRPTKLPDKTVLTLTRKNYYRSTTFNYNSYVNNTVVNIHNHFPSPQADSVHNGMDMAFAMSFAKWYYSLLNSCNPDLAQAPGGFGPQHFWRDVKMQLRMKMRGEEIEETLFGDEAVAQKLLSFPVSDRLLFHPSDNVEGIKIKIGLLGQKVVIVCGLVHKHGVCVGSFCQSFGLISDPAANNAHKVRVTLLKMVENSMIEVMPSVKSDVDALAIERLTVSALE</sequence>
<dbReference type="Proteomes" id="UP000735302">
    <property type="component" value="Unassembled WGS sequence"/>
</dbReference>
<accession>A0AAV3XZ92</accession>
<dbReference type="PANTHER" id="PTHR21084">
    <property type="entry name" value="DENSE INCISORS"/>
    <property type="match status" value="1"/>
</dbReference>
<gene>
    <name evidence="1" type="ORF">PoB_000179800</name>
</gene>
<evidence type="ECO:0000313" key="2">
    <source>
        <dbReference type="Proteomes" id="UP000735302"/>
    </source>
</evidence>
<dbReference type="AlphaFoldDB" id="A0AAV3XZ92"/>
<dbReference type="InterPro" id="IPR026698">
    <property type="entry name" value="UPF_C3orf38"/>
</dbReference>
<reference evidence="1 2" key="1">
    <citation type="journal article" date="2021" name="Elife">
        <title>Chloroplast acquisition without the gene transfer in kleptoplastic sea slugs, Plakobranchus ocellatus.</title>
        <authorList>
            <person name="Maeda T."/>
            <person name="Takahashi S."/>
            <person name="Yoshida T."/>
            <person name="Shimamura S."/>
            <person name="Takaki Y."/>
            <person name="Nagai Y."/>
            <person name="Toyoda A."/>
            <person name="Suzuki Y."/>
            <person name="Arimoto A."/>
            <person name="Ishii H."/>
            <person name="Satoh N."/>
            <person name="Nishiyama T."/>
            <person name="Hasebe M."/>
            <person name="Maruyama T."/>
            <person name="Minagawa J."/>
            <person name="Obokata J."/>
            <person name="Shigenobu S."/>
        </authorList>
    </citation>
    <scope>NUCLEOTIDE SEQUENCE [LARGE SCALE GENOMIC DNA]</scope>
</reference>
<comment type="caution">
    <text evidence="1">The sequence shown here is derived from an EMBL/GenBank/DDBJ whole genome shotgun (WGS) entry which is preliminary data.</text>
</comment>
<keyword evidence="2" id="KW-1185">Reference proteome</keyword>